<dbReference type="RefSeq" id="WP_226538270.1">
    <property type="nucleotide sequence ID" value="NZ_CP129013.1"/>
</dbReference>
<dbReference type="PROSITE" id="PS51365">
    <property type="entry name" value="RENAL_DIPEPTIDASE_2"/>
    <property type="match status" value="1"/>
</dbReference>
<protein>
    <submittedName>
        <fullName evidence="1">Dipeptidase</fullName>
        <ecNumber evidence="1">3.4.13.19</ecNumber>
    </submittedName>
</protein>
<dbReference type="EMBL" id="CP129013">
    <property type="protein sequence ID" value="WLR43477.1"/>
    <property type="molecule type" value="Genomic_DNA"/>
</dbReference>
<organism evidence="1 2">
    <name type="scientific">Bacillus carboniphilus</name>
    <dbReference type="NCBI Taxonomy" id="86663"/>
    <lineage>
        <taxon>Bacteria</taxon>
        <taxon>Bacillati</taxon>
        <taxon>Bacillota</taxon>
        <taxon>Bacilli</taxon>
        <taxon>Bacillales</taxon>
        <taxon>Bacillaceae</taxon>
        <taxon>Bacillus</taxon>
    </lineage>
</organism>
<dbReference type="CDD" id="cd01301">
    <property type="entry name" value="rDP_like"/>
    <property type="match status" value="1"/>
</dbReference>
<evidence type="ECO:0000313" key="2">
    <source>
        <dbReference type="Proteomes" id="UP001197974"/>
    </source>
</evidence>
<sequence>MRRFDAHCDLLFKLWKDPSINEWDDPRLQTTISMLKESQQSIQCLAIFVPETIPSDQKWDIALAQIDIFYKKIFHKYSFIKLILLKEDIKKIQTDEIGIILTLEGCEALGDQPSRLNHLYHLGIRSVGLTWNFSNLVADGALEKSRGGLSLYGQKVCELLNSFKIWTDLSHLNEKSFWDVMTVAKYPVATHSNAYKICPHPRNLTDEQLLEMANKNGVIGVTFVPEFLNENRFVKLSDVLKHIDYIGSIVGDDHIGLGSDFDGMDGCVAELERYDCYSNLIELLQQHYSETVVKKILFENFMTRFIA</sequence>
<gene>
    <name evidence="1" type="ORF">LC087_04720</name>
</gene>
<keyword evidence="1" id="KW-0645">Protease</keyword>
<dbReference type="EC" id="3.4.13.19" evidence="1"/>
<dbReference type="SUPFAM" id="SSF51556">
    <property type="entry name" value="Metallo-dependent hydrolases"/>
    <property type="match status" value="1"/>
</dbReference>
<name>A0ABY9JVP5_9BACI</name>
<keyword evidence="2" id="KW-1185">Reference proteome</keyword>
<proteinExistence type="predicted"/>
<dbReference type="Gene3D" id="3.20.20.140">
    <property type="entry name" value="Metal-dependent hydrolases"/>
    <property type="match status" value="1"/>
</dbReference>
<dbReference type="Proteomes" id="UP001197974">
    <property type="component" value="Chromosome"/>
</dbReference>
<dbReference type="GO" id="GO:0016805">
    <property type="term" value="F:dipeptidase activity"/>
    <property type="evidence" value="ECO:0007669"/>
    <property type="project" value="UniProtKB-KW"/>
</dbReference>
<evidence type="ECO:0000313" key="1">
    <source>
        <dbReference type="EMBL" id="WLR43477.1"/>
    </source>
</evidence>
<reference evidence="1 2" key="1">
    <citation type="submission" date="2023-06" db="EMBL/GenBank/DDBJ databases">
        <title>Five Gram-positive bacteria isolated from mangrove sediments in Shenzhen, Guangdong, China.</title>
        <authorList>
            <person name="Yu S."/>
            <person name="Zheng W."/>
            <person name="Huang Y."/>
        </authorList>
    </citation>
    <scope>NUCLEOTIDE SEQUENCE [LARGE SCALE GENOMIC DNA]</scope>
    <source>
        <strain evidence="1 2">SaN35-3</strain>
    </source>
</reference>
<accession>A0ABY9JVP5</accession>
<dbReference type="PANTHER" id="PTHR10443">
    <property type="entry name" value="MICROSOMAL DIPEPTIDASE"/>
    <property type="match status" value="1"/>
</dbReference>
<keyword evidence="1" id="KW-0378">Hydrolase</keyword>
<dbReference type="InterPro" id="IPR032466">
    <property type="entry name" value="Metal_Hydrolase"/>
</dbReference>
<dbReference type="PANTHER" id="PTHR10443:SF12">
    <property type="entry name" value="DIPEPTIDASE"/>
    <property type="match status" value="1"/>
</dbReference>
<dbReference type="Pfam" id="PF01244">
    <property type="entry name" value="Peptidase_M19"/>
    <property type="match status" value="1"/>
</dbReference>
<dbReference type="InterPro" id="IPR008257">
    <property type="entry name" value="Pept_M19"/>
</dbReference>
<keyword evidence="1" id="KW-0224">Dipeptidase</keyword>